<evidence type="ECO:0000313" key="3">
    <source>
        <dbReference type="Proteomes" id="UP000664109"/>
    </source>
</evidence>
<evidence type="ECO:0000259" key="1">
    <source>
        <dbReference type="PROSITE" id="PS51186"/>
    </source>
</evidence>
<dbReference type="EMBL" id="JAFEJA010000003">
    <property type="protein sequence ID" value="MBM9624730.1"/>
    <property type="molecule type" value="Genomic_DNA"/>
</dbReference>
<name>A0ABS2V4N7_9ACTN</name>
<dbReference type="InterPro" id="IPR051554">
    <property type="entry name" value="Acetyltransferase_Eis"/>
</dbReference>
<accession>A0ABS2V4N7</accession>
<dbReference type="PANTHER" id="PTHR37817">
    <property type="entry name" value="N-ACETYLTRANSFERASE EIS"/>
    <property type="match status" value="1"/>
</dbReference>
<geneLocation type="plasmid" evidence="2">
    <name>unnamed1</name>
</geneLocation>
<gene>
    <name evidence="2" type="ORF">JE024_40105</name>
</gene>
<dbReference type="Gene3D" id="3.40.630.30">
    <property type="match status" value="1"/>
</dbReference>
<dbReference type="InterPro" id="IPR016181">
    <property type="entry name" value="Acyl_CoA_acyltransferase"/>
</dbReference>
<dbReference type="Proteomes" id="UP000664109">
    <property type="component" value="Unassembled WGS sequence"/>
</dbReference>
<evidence type="ECO:0000313" key="2">
    <source>
        <dbReference type="EMBL" id="MBM9624730.1"/>
    </source>
</evidence>
<sequence>MRVAVGPLHDADHAAYLALLDLTTSGGGLPAGIENLITLPGFDPPSTHGPAMCLSAHLRRHPTPVGALFAAVPEWAMEHTLGTHRARLAGPLSAATISIYGLAVAAEYRGRGIARALLREAETRARATRCRLATLIHEPHLASFYQRMGYTTATQPTVLLPGTAMLLTQPAPYMTAVKPLHPTVRLQPVPGAPGPVVTGLLPGCDLPPTARFGTHVVG</sequence>
<dbReference type="PANTHER" id="PTHR37817:SF1">
    <property type="entry name" value="N-ACETYLTRANSFERASE EIS"/>
    <property type="match status" value="1"/>
</dbReference>
<protein>
    <submittedName>
        <fullName evidence="2">GNAT family N-acetyltransferase</fullName>
    </submittedName>
</protein>
<dbReference type="Pfam" id="PF13508">
    <property type="entry name" value="Acetyltransf_7"/>
    <property type="match status" value="1"/>
</dbReference>
<keyword evidence="2" id="KW-0614">Plasmid</keyword>
<dbReference type="CDD" id="cd04301">
    <property type="entry name" value="NAT_SF"/>
    <property type="match status" value="1"/>
</dbReference>
<organism evidence="2 3">
    <name type="scientific">Streptomyces zhihengii</name>
    <dbReference type="NCBI Taxonomy" id="1818004"/>
    <lineage>
        <taxon>Bacteria</taxon>
        <taxon>Bacillati</taxon>
        <taxon>Actinomycetota</taxon>
        <taxon>Actinomycetes</taxon>
        <taxon>Kitasatosporales</taxon>
        <taxon>Streptomycetaceae</taxon>
        <taxon>Streptomyces</taxon>
    </lineage>
</organism>
<dbReference type="PROSITE" id="PS51186">
    <property type="entry name" value="GNAT"/>
    <property type="match status" value="1"/>
</dbReference>
<keyword evidence="3" id="KW-1185">Reference proteome</keyword>
<dbReference type="SUPFAM" id="SSF55729">
    <property type="entry name" value="Acyl-CoA N-acyltransferases (Nat)"/>
    <property type="match status" value="1"/>
</dbReference>
<proteinExistence type="predicted"/>
<dbReference type="RefSeq" id="WP_205378872.1">
    <property type="nucleotide sequence ID" value="NZ_JAFEJA010000003.1"/>
</dbReference>
<dbReference type="InterPro" id="IPR000182">
    <property type="entry name" value="GNAT_dom"/>
</dbReference>
<feature type="domain" description="N-acetyltransferase" evidence="1">
    <location>
        <begin position="3"/>
        <end position="172"/>
    </location>
</feature>
<comment type="caution">
    <text evidence="2">The sequence shown here is derived from an EMBL/GenBank/DDBJ whole genome shotgun (WGS) entry which is preliminary data.</text>
</comment>
<reference evidence="2 3" key="1">
    <citation type="journal article" date="2016" name="Arch. Microbiol.">
        <title>Streptomyces zhihengii sp. nov., isolated from rhizospheric soil of Psammosilene tunicoides.</title>
        <authorList>
            <person name="Huang M.J."/>
            <person name="Fei J.J."/>
            <person name="Salam N."/>
            <person name="Kim C.J."/>
            <person name="Hozzein W.N."/>
            <person name="Xiao M."/>
            <person name="Huang H.Q."/>
            <person name="Li W.J."/>
        </authorList>
    </citation>
    <scope>NUCLEOTIDE SEQUENCE [LARGE SCALE GENOMIC DNA]</scope>
    <source>
        <strain evidence="2 3">YIM T102</strain>
    </source>
</reference>